<comment type="caution">
    <text evidence="1">The sequence shown here is derived from an EMBL/GenBank/DDBJ whole genome shotgun (WGS) entry which is preliminary data.</text>
</comment>
<name>A0ABS0XF80_9ACTN</name>
<proteinExistence type="predicted"/>
<organism evidence="1 2">
    <name type="scientific">Streptomyces flavofungini</name>
    <dbReference type="NCBI Taxonomy" id="68200"/>
    <lineage>
        <taxon>Bacteria</taxon>
        <taxon>Bacillati</taxon>
        <taxon>Actinomycetota</taxon>
        <taxon>Actinomycetes</taxon>
        <taxon>Kitasatosporales</taxon>
        <taxon>Streptomycetaceae</taxon>
        <taxon>Streptomyces</taxon>
    </lineage>
</organism>
<reference evidence="1 2" key="1">
    <citation type="submission" date="2020-12" db="EMBL/GenBank/DDBJ databases">
        <title>Streptomyces typhae sp. nov., a novel endophytic actinomycete isolated from the root of cattail pollen (Typha angustifolia L.).</title>
        <authorList>
            <person name="Peng C."/>
            <person name="Liu C."/>
        </authorList>
    </citation>
    <scope>NUCLEOTIDE SEQUENCE [LARGE SCALE GENOMIC DNA]</scope>
    <source>
        <strain evidence="1 2">JCM 4753</strain>
    </source>
</reference>
<sequence length="49" mass="4829">MIVDMFRHASFPLTSAVADAVEAAVPPLALAVAAPPAALAALPSDGARS</sequence>
<accession>A0ABS0XF80</accession>
<gene>
    <name evidence="1" type="ORF">JGB26_31875</name>
</gene>
<protein>
    <submittedName>
        <fullName evidence="1">Uncharacterized protein</fullName>
    </submittedName>
</protein>
<dbReference type="RefSeq" id="WP_190120065.1">
    <property type="nucleotide sequence ID" value="NZ_BMVR01000020.1"/>
</dbReference>
<evidence type="ECO:0000313" key="1">
    <source>
        <dbReference type="EMBL" id="MBJ3811636.1"/>
    </source>
</evidence>
<dbReference type="Proteomes" id="UP000634780">
    <property type="component" value="Unassembled WGS sequence"/>
</dbReference>
<evidence type="ECO:0000313" key="2">
    <source>
        <dbReference type="Proteomes" id="UP000634780"/>
    </source>
</evidence>
<keyword evidence="2" id="KW-1185">Reference proteome</keyword>
<dbReference type="EMBL" id="JAEKOZ010000028">
    <property type="protein sequence ID" value="MBJ3811636.1"/>
    <property type="molecule type" value="Genomic_DNA"/>
</dbReference>